<gene>
    <name evidence="4" type="ORF">NHX12_001977</name>
</gene>
<feature type="compositionally biased region" description="Basic and acidic residues" evidence="1">
    <location>
        <begin position="164"/>
        <end position="176"/>
    </location>
</feature>
<protein>
    <recommendedName>
        <fullName evidence="3">WH2 domain-containing protein</fullName>
    </recommendedName>
</protein>
<keyword evidence="2" id="KW-1133">Transmembrane helix</keyword>
<feature type="compositionally biased region" description="Low complexity" evidence="1">
    <location>
        <begin position="18"/>
        <end position="38"/>
    </location>
</feature>
<feature type="transmembrane region" description="Helical" evidence="2">
    <location>
        <begin position="1004"/>
        <end position="1025"/>
    </location>
</feature>
<keyword evidence="2" id="KW-0472">Membrane</keyword>
<dbReference type="GO" id="GO:0043025">
    <property type="term" value="C:neuronal cell body"/>
    <property type="evidence" value="ECO:0007669"/>
    <property type="project" value="TreeGrafter"/>
</dbReference>
<dbReference type="GO" id="GO:0005884">
    <property type="term" value="C:actin filament"/>
    <property type="evidence" value="ECO:0007669"/>
    <property type="project" value="TreeGrafter"/>
</dbReference>
<dbReference type="PANTHER" id="PTHR47008">
    <property type="entry name" value="PROTEIN CORDON-BLEU"/>
    <property type="match status" value="1"/>
</dbReference>
<keyword evidence="5" id="KW-1185">Reference proteome</keyword>
<evidence type="ECO:0000259" key="3">
    <source>
        <dbReference type="PROSITE" id="PS51082"/>
    </source>
</evidence>
<dbReference type="GO" id="GO:0044295">
    <property type="term" value="C:axonal growth cone"/>
    <property type="evidence" value="ECO:0007669"/>
    <property type="project" value="TreeGrafter"/>
</dbReference>
<feature type="compositionally biased region" description="Low complexity" evidence="1">
    <location>
        <begin position="49"/>
        <end position="124"/>
    </location>
</feature>
<dbReference type="AlphaFoldDB" id="A0A9Q0IFG7"/>
<dbReference type="EMBL" id="JANIIK010000109">
    <property type="protein sequence ID" value="KAJ3598467.1"/>
    <property type="molecule type" value="Genomic_DNA"/>
</dbReference>
<dbReference type="SMART" id="SM00246">
    <property type="entry name" value="WH2"/>
    <property type="match status" value="2"/>
</dbReference>
<sequence>PPWYDPWYDPCSASATPSLEDSSASATSSLEDSSASSTPTCDSTPVPTPAARTKLAPPTAPPTAAAVRPSRRSVATPTPSLSSSCVSSSVSSSPAPSGSSSTSLDHASLSASTSSITTSSSTSSVRVERSVQPPPVQPPPVQPPPVQPPPHREERHLRRSGVAGEEKESVELRRDVLQNNRHSAVARLPKGEAPSQDLPEEEALSLGSSSSSLPDQGYAASEGMGEVEEAGLVGSSWETRPTSPDETLNRPKRTSRTLLMDMSLREHEKDLTAQLNTALEADLEGTYISRVNLVSEKTCVSSSDHNQPLVSMVDLVPITAIDEVLECYGTTVPDTDPKTQGWSTFSTDPNMVGPSGDDRHNRNNNACSRRDLTVADVPVYRPHLTNHILSSYSTSVSQSKITRDAPSRFGLKTFTVVPPKHSSPVGMFAGTMSAGAIKIDERGNMVQTGLGHKSGTSAGSESGAGEGTAKAFWSSSERRDKVNDKYRDQKIVYPVSPETTRNPKRLEDLKNRHAKNREPSLVVQPQEEDNGTEGRKRRESKPILSEEPQPRCEPANRFPPNTQRDLSFLKPTRRTSSQYVASAISRYAKADSEAGTLRTNTAMSFQKGGRSVQVVPRRSTQTFSDPQKVPVGGSGPPGRFASITQETTEGEVGLERGGRLVGSLCFTALDPEPWPEVTVFGPVKKFKQVLSKPVQQEACLHTVLMEAIQTGGKDRLKKTRSQAAEELQGNPAVSREAMLEAIRSGSAVGKLKKITSPVKTLQVNGRLGTIGVGSVTHQDMSSFGSGRDMSSIGSAVCGAHCLSVTILNADPCHVIPGSALVLRARIDQEPPETVATVTWEREPETGDARGRVVLASCSAGGLACPGHMTLDMQATSLRVDSFNGDDRGVYSLTVTGRSGVRTTAYCVVREYEPVHHVSVGVNVSVSSLVCTEAWGTDPVFSWLHERAAVTAVVGRVSADGKTLAVSHSPLCGHFTCMVSNKLGYSSATYSADPCEAPESKGPTVVVVCVVLLLLLAMGLATLLWWRRRIFHHRGECLHDLLDNM</sequence>
<feature type="domain" description="WH2" evidence="3">
    <location>
        <begin position="700"/>
        <end position="719"/>
    </location>
</feature>
<dbReference type="GO" id="GO:0005886">
    <property type="term" value="C:plasma membrane"/>
    <property type="evidence" value="ECO:0007669"/>
    <property type="project" value="TreeGrafter"/>
</dbReference>
<comment type="caution">
    <text evidence="4">The sequence shown here is derived from an EMBL/GenBank/DDBJ whole genome shotgun (WGS) entry which is preliminary data.</text>
</comment>
<reference evidence="4" key="1">
    <citation type="submission" date="2022-07" db="EMBL/GenBank/DDBJ databases">
        <title>Chromosome-level genome of Muraenolepis orangiensis.</title>
        <authorList>
            <person name="Kim J."/>
        </authorList>
    </citation>
    <scope>NUCLEOTIDE SEQUENCE</scope>
    <source>
        <strain evidence="4">KU_S4_2022</strain>
        <tissue evidence="4">Muscle</tissue>
    </source>
</reference>
<feature type="compositionally biased region" description="Low complexity" evidence="1">
    <location>
        <begin position="204"/>
        <end position="213"/>
    </location>
</feature>
<dbReference type="GO" id="GO:0044294">
    <property type="term" value="C:dendritic growth cone"/>
    <property type="evidence" value="ECO:0007669"/>
    <property type="project" value="TreeGrafter"/>
</dbReference>
<feature type="region of interest" description="Disordered" evidence="1">
    <location>
        <begin position="336"/>
        <end position="365"/>
    </location>
</feature>
<feature type="region of interest" description="Disordered" evidence="1">
    <location>
        <begin position="447"/>
        <end position="573"/>
    </location>
</feature>
<feature type="non-terminal residue" evidence="4">
    <location>
        <position position="1044"/>
    </location>
</feature>
<evidence type="ECO:0000256" key="1">
    <source>
        <dbReference type="SAM" id="MobiDB-lite"/>
    </source>
</evidence>
<feature type="domain" description="WH2" evidence="3">
    <location>
        <begin position="734"/>
        <end position="754"/>
    </location>
</feature>
<proteinExistence type="predicted"/>
<evidence type="ECO:0000313" key="5">
    <source>
        <dbReference type="Proteomes" id="UP001148018"/>
    </source>
</evidence>
<dbReference type="InterPro" id="IPR039895">
    <property type="entry name" value="COBL-like"/>
</dbReference>
<dbReference type="GO" id="GO:0051639">
    <property type="term" value="P:actin filament network formation"/>
    <property type="evidence" value="ECO:0007669"/>
    <property type="project" value="TreeGrafter"/>
</dbReference>
<feature type="compositionally biased region" description="Polar residues" evidence="1">
    <location>
        <begin position="338"/>
        <end position="349"/>
    </location>
</feature>
<feature type="region of interest" description="Disordered" evidence="1">
    <location>
        <begin position="607"/>
        <end position="639"/>
    </location>
</feature>
<accession>A0A9Q0IFG7</accession>
<dbReference type="Pfam" id="PF02205">
    <property type="entry name" value="WH2"/>
    <property type="match status" value="1"/>
</dbReference>
<feature type="compositionally biased region" description="Basic and acidic residues" evidence="1">
    <location>
        <begin position="476"/>
        <end position="490"/>
    </location>
</feature>
<dbReference type="GO" id="GO:1990357">
    <property type="term" value="C:terminal web"/>
    <property type="evidence" value="ECO:0007669"/>
    <property type="project" value="TreeGrafter"/>
</dbReference>
<dbReference type="GO" id="GO:0030041">
    <property type="term" value="P:actin filament polymerization"/>
    <property type="evidence" value="ECO:0007669"/>
    <property type="project" value="TreeGrafter"/>
</dbReference>
<dbReference type="OrthoDB" id="8841032at2759"/>
<feature type="compositionally biased region" description="Polar residues" evidence="1">
    <location>
        <begin position="236"/>
        <end position="246"/>
    </location>
</feature>
<dbReference type="PROSITE" id="PS51082">
    <property type="entry name" value="WH2"/>
    <property type="match status" value="2"/>
</dbReference>
<feature type="compositionally biased region" description="Low complexity" evidence="1">
    <location>
        <begin position="453"/>
        <end position="471"/>
    </location>
</feature>
<organism evidence="4 5">
    <name type="scientific">Muraenolepis orangiensis</name>
    <name type="common">Patagonian moray cod</name>
    <dbReference type="NCBI Taxonomy" id="630683"/>
    <lineage>
        <taxon>Eukaryota</taxon>
        <taxon>Metazoa</taxon>
        <taxon>Chordata</taxon>
        <taxon>Craniata</taxon>
        <taxon>Vertebrata</taxon>
        <taxon>Euteleostomi</taxon>
        <taxon>Actinopterygii</taxon>
        <taxon>Neopterygii</taxon>
        <taxon>Teleostei</taxon>
        <taxon>Neoteleostei</taxon>
        <taxon>Acanthomorphata</taxon>
        <taxon>Zeiogadaria</taxon>
        <taxon>Gadariae</taxon>
        <taxon>Gadiformes</taxon>
        <taxon>Muraenolepidoidei</taxon>
        <taxon>Muraenolepididae</taxon>
        <taxon>Muraenolepis</taxon>
    </lineage>
</organism>
<dbReference type="GO" id="GO:0001726">
    <property type="term" value="C:ruffle"/>
    <property type="evidence" value="ECO:0007669"/>
    <property type="project" value="TreeGrafter"/>
</dbReference>
<evidence type="ECO:0000256" key="2">
    <source>
        <dbReference type="SAM" id="Phobius"/>
    </source>
</evidence>
<keyword evidence="2" id="KW-0812">Transmembrane</keyword>
<dbReference type="PANTHER" id="PTHR47008:SF1">
    <property type="entry name" value="PROTEIN CORDON-BLEU"/>
    <property type="match status" value="1"/>
</dbReference>
<evidence type="ECO:0000313" key="4">
    <source>
        <dbReference type="EMBL" id="KAJ3598467.1"/>
    </source>
</evidence>
<dbReference type="InterPro" id="IPR003124">
    <property type="entry name" value="WH2_dom"/>
</dbReference>
<name>A0A9Q0IFG7_9TELE</name>
<feature type="compositionally biased region" description="Pro residues" evidence="1">
    <location>
        <begin position="132"/>
        <end position="149"/>
    </location>
</feature>
<dbReference type="GO" id="GO:0003785">
    <property type="term" value="F:actin monomer binding"/>
    <property type="evidence" value="ECO:0007669"/>
    <property type="project" value="InterPro"/>
</dbReference>
<dbReference type="Proteomes" id="UP001148018">
    <property type="component" value="Unassembled WGS sequence"/>
</dbReference>
<feature type="region of interest" description="Disordered" evidence="1">
    <location>
        <begin position="1"/>
        <end position="254"/>
    </location>
</feature>
<dbReference type="GO" id="GO:0048471">
    <property type="term" value="C:perinuclear region of cytoplasm"/>
    <property type="evidence" value="ECO:0007669"/>
    <property type="project" value="TreeGrafter"/>
</dbReference>